<protein>
    <recommendedName>
        <fullName evidence="2">Cell envelope-related transcriptional attenuator domain-containing protein</fullName>
    </recommendedName>
</protein>
<proteinExistence type="inferred from homology"/>
<dbReference type="AlphaFoldDB" id="A0A7V3ZVA1"/>
<accession>A0A7V3ZVA1</accession>
<dbReference type="PANTHER" id="PTHR33392">
    <property type="entry name" value="POLYISOPRENYL-TEICHOIC ACID--PEPTIDOGLYCAN TEICHOIC ACID TRANSFERASE TAGU"/>
    <property type="match status" value="1"/>
</dbReference>
<feature type="domain" description="Cell envelope-related transcriptional attenuator" evidence="2">
    <location>
        <begin position="75"/>
        <end position="166"/>
    </location>
</feature>
<comment type="similarity">
    <text evidence="1">Belongs to the LytR/CpsA/Psr (LCP) family.</text>
</comment>
<comment type="caution">
    <text evidence="3">The sequence shown here is derived from an EMBL/GenBank/DDBJ whole genome shotgun (WGS) entry which is preliminary data.</text>
</comment>
<dbReference type="Pfam" id="PF03816">
    <property type="entry name" value="LytR_cpsA_psr"/>
    <property type="match status" value="1"/>
</dbReference>
<gene>
    <name evidence="3" type="ORF">ENU74_03345</name>
</gene>
<sequence length="350" mass="41718">MRKLIFLILILLIFVSIIFIIYQKNNKMIQIKYPQTSSDLKNKINILLIAKDALIIDKKRLSNGKEELILEKKSRSDIINIVHIDFDNAQIKILNIPRDMLVSIPYYTRESSLYDFNNLDKINHSYFYGGETLLIKTIEKNFNIEIDRYLVIDFVRFQKMIKLLKPLVKTFKIREGIEADDPFTVQELLKNRYRYPHDDIDRSRNSLFFIKDLTQKIYSQVNWLNYPIFKKIFWEVFKGNTNLTDDDINKIFIQLKEKNFNPENMKLGVMIGCPKIVYLNRFSQHLSCYLPIYEEIEKQIKYFIYDSANISPKFYLSDSEKFLIPPYVTKDYTLAVDTLDLKIEIKSLKF</sequence>
<organism evidence="3">
    <name type="scientific">candidate division WOR-3 bacterium</name>
    <dbReference type="NCBI Taxonomy" id="2052148"/>
    <lineage>
        <taxon>Bacteria</taxon>
        <taxon>Bacteria division WOR-3</taxon>
    </lineage>
</organism>
<dbReference type="InterPro" id="IPR050922">
    <property type="entry name" value="LytR/CpsA/Psr_CW_biosynth"/>
</dbReference>
<dbReference type="InterPro" id="IPR004474">
    <property type="entry name" value="LytR_CpsA_psr"/>
</dbReference>
<evidence type="ECO:0000313" key="3">
    <source>
        <dbReference type="EMBL" id="HGK63610.1"/>
    </source>
</evidence>
<evidence type="ECO:0000259" key="2">
    <source>
        <dbReference type="Pfam" id="PF03816"/>
    </source>
</evidence>
<reference evidence="3" key="1">
    <citation type="journal article" date="2020" name="mSystems">
        <title>Genome- and Community-Level Interaction Insights into Carbon Utilization and Element Cycling Functions of Hydrothermarchaeota in Hydrothermal Sediment.</title>
        <authorList>
            <person name="Zhou Z."/>
            <person name="Liu Y."/>
            <person name="Xu W."/>
            <person name="Pan J."/>
            <person name="Luo Z.H."/>
            <person name="Li M."/>
        </authorList>
    </citation>
    <scope>NUCLEOTIDE SEQUENCE [LARGE SCALE GENOMIC DNA]</scope>
    <source>
        <strain evidence="3">SpSt-697</strain>
    </source>
</reference>
<dbReference type="EMBL" id="DTDR01000087">
    <property type="protein sequence ID" value="HGK63610.1"/>
    <property type="molecule type" value="Genomic_DNA"/>
</dbReference>
<dbReference type="Gene3D" id="3.40.630.190">
    <property type="entry name" value="LCP protein"/>
    <property type="match status" value="1"/>
</dbReference>
<dbReference type="PANTHER" id="PTHR33392:SF6">
    <property type="entry name" value="POLYISOPRENYL-TEICHOIC ACID--PEPTIDOGLYCAN TEICHOIC ACID TRANSFERASE TAGU"/>
    <property type="match status" value="1"/>
</dbReference>
<evidence type="ECO:0000256" key="1">
    <source>
        <dbReference type="ARBA" id="ARBA00006068"/>
    </source>
</evidence>
<name>A0A7V3ZVA1_UNCW3</name>